<gene>
    <name evidence="1" type="ORF">J4557_27985</name>
</gene>
<name>A0ABS3R707_9ACTN</name>
<dbReference type="EMBL" id="JAGEOK010000019">
    <property type="protein sequence ID" value="MBO2441369.1"/>
    <property type="molecule type" value="Genomic_DNA"/>
</dbReference>
<dbReference type="InterPro" id="IPR045660">
    <property type="entry name" value="DUF6390"/>
</dbReference>
<protein>
    <submittedName>
        <fullName evidence="1">Uncharacterized protein</fullName>
    </submittedName>
</protein>
<proteinExistence type="predicted"/>
<dbReference type="Pfam" id="PF19927">
    <property type="entry name" value="DUF6390"/>
    <property type="match status" value="1"/>
</dbReference>
<keyword evidence="2" id="KW-1185">Reference proteome</keyword>
<sequence length="255" mass="27648">MTCGPVLFARFAYPPNALGYCGPADSEAVRGYAGAGTVDPGLVDLAGRFTGAWPYLQLIAAASRITDPLDARVVRAYWVGGPLLERVGAGLMRAHLEERFRRRIGGHWADLTSAEMTGARAHHNFHVFAVYPWVGLLRAEFAEEPLRVLDRCRIRWGRVEAVGTGSVTVRSRPLVWDGLGLALGAPRDEQVMPGPGIEVAVGDVVALHWDWICHRLDASGLAVLRHYTMSQMALVNAAPRPAPVLDRGPGTRASL</sequence>
<evidence type="ECO:0000313" key="2">
    <source>
        <dbReference type="Proteomes" id="UP000666915"/>
    </source>
</evidence>
<dbReference type="RefSeq" id="WP_208269736.1">
    <property type="nucleotide sequence ID" value="NZ_BAAAGM010000070.1"/>
</dbReference>
<comment type="caution">
    <text evidence="1">The sequence shown here is derived from an EMBL/GenBank/DDBJ whole genome shotgun (WGS) entry which is preliminary data.</text>
</comment>
<accession>A0ABS3R707</accession>
<reference evidence="1 2" key="1">
    <citation type="submission" date="2021-03" db="EMBL/GenBank/DDBJ databases">
        <authorList>
            <person name="Kanchanasin P."/>
            <person name="Saeng-In P."/>
            <person name="Phongsopitanun W."/>
            <person name="Yuki M."/>
            <person name="Kudo T."/>
            <person name="Ohkuma M."/>
            <person name="Tanasupawat S."/>
        </authorList>
    </citation>
    <scope>NUCLEOTIDE SEQUENCE [LARGE SCALE GENOMIC DNA]</scope>
    <source>
        <strain evidence="1 2">L46</strain>
    </source>
</reference>
<dbReference type="Proteomes" id="UP000666915">
    <property type="component" value="Unassembled WGS sequence"/>
</dbReference>
<evidence type="ECO:0000313" key="1">
    <source>
        <dbReference type="EMBL" id="MBO2441369.1"/>
    </source>
</evidence>
<organism evidence="1 2">
    <name type="scientific">Actinomadura nitritigenes</name>
    <dbReference type="NCBI Taxonomy" id="134602"/>
    <lineage>
        <taxon>Bacteria</taxon>
        <taxon>Bacillati</taxon>
        <taxon>Actinomycetota</taxon>
        <taxon>Actinomycetes</taxon>
        <taxon>Streptosporangiales</taxon>
        <taxon>Thermomonosporaceae</taxon>
        <taxon>Actinomadura</taxon>
    </lineage>
</organism>